<evidence type="ECO:0000256" key="1">
    <source>
        <dbReference type="SAM" id="MobiDB-lite"/>
    </source>
</evidence>
<name>A0A3E0LW32_MICAE</name>
<dbReference type="Proteomes" id="UP000256301">
    <property type="component" value="Unassembled WGS sequence"/>
</dbReference>
<proteinExistence type="predicted"/>
<evidence type="ECO:0000313" key="3">
    <source>
        <dbReference type="Proteomes" id="UP000256301"/>
    </source>
</evidence>
<feature type="region of interest" description="Disordered" evidence="1">
    <location>
        <begin position="44"/>
        <end position="76"/>
    </location>
</feature>
<organism evidence="2 3">
    <name type="scientific">Microcystis aeruginosa DA14</name>
    <dbReference type="NCBI Taxonomy" id="1987506"/>
    <lineage>
        <taxon>Bacteria</taxon>
        <taxon>Bacillati</taxon>
        <taxon>Cyanobacteriota</taxon>
        <taxon>Cyanophyceae</taxon>
        <taxon>Oscillatoriophycideae</taxon>
        <taxon>Chroococcales</taxon>
        <taxon>Microcystaceae</taxon>
        <taxon>Microcystis</taxon>
    </lineage>
</organism>
<evidence type="ECO:0000313" key="2">
    <source>
        <dbReference type="EMBL" id="REJ51634.1"/>
    </source>
</evidence>
<protein>
    <submittedName>
        <fullName evidence="2">Uncharacterized protein</fullName>
    </submittedName>
</protein>
<gene>
    <name evidence="2" type="ORF">DWQ56_24570</name>
</gene>
<reference evidence="2 3" key="1">
    <citation type="submission" date="2017-08" db="EMBL/GenBank/DDBJ databases">
        <title>Functional genomic and metabolic studies of the symbiotic interactions of six Microcystis-dominated communities.</title>
        <authorList>
            <person name="Li Q."/>
            <person name="Lin F."/>
        </authorList>
    </citation>
    <scope>NUCLEOTIDE SEQUENCE [LARGE SCALE GENOMIC DNA]</scope>
    <source>
        <strain evidence="2">DA14</strain>
    </source>
</reference>
<comment type="caution">
    <text evidence="2">The sequence shown here is derived from an EMBL/GenBank/DDBJ whole genome shotgun (WGS) entry which is preliminary data.</text>
</comment>
<accession>A0A3E0LW32</accession>
<sequence length="76" mass="8525">MAKSERLLLILNSTSNYSRHCPDLLGVFSPCYRQGQKEAAAIAIKTEPPVKPSQSEEEEERGNNSPYCLFRQSLPV</sequence>
<dbReference type="AlphaFoldDB" id="A0A3E0LW32"/>
<dbReference type="EMBL" id="QQWE01000013">
    <property type="protein sequence ID" value="REJ51634.1"/>
    <property type="molecule type" value="Genomic_DNA"/>
</dbReference>